<gene>
    <name evidence="1" type="ORF">K469DRAFT_129445</name>
</gene>
<proteinExistence type="predicted"/>
<reference evidence="1" key="1">
    <citation type="journal article" date="2020" name="Stud. Mycol.">
        <title>101 Dothideomycetes genomes: a test case for predicting lifestyles and emergence of pathogens.</title>
        <authorList>
            <person name="Haridas S."/>
            <person name="Albert R."/>
            <person name="Binder M."/>
            <person name="Bloem J."/>
            <person name="Labutti K."/>
            <person name="Salamov A."/>
            <person name="Andreopoulos B."/>
            <person name="Baker S."/>
            <person name="Barry K."/>
            <person name="Bills G."/>
            <person name="Bluhm B."/>
            <person name="Cannon C."/>
            <person name="Castanera R."/>
            <person name="Culley D."/>
            <person name="Daum C."/>
            <person name="Ezra D."/>
            <person name="Gonzalez J."/>
            <person name="Henrissat B."/>
            <person name="Kuo A."/>
            <person name="Liang C."/>
            <person name="Lipzen A."/>
            <person name="Lutzoni F."/>
            <person name="Magnuson J."/>
            <person name="Mondo S."/>
            <person name="Nolan M."/>
            <person name="Ohm R."/>
            <person name="Pangilinan J."/>
            <person name="Park H.-J."/>
            <person name="Ramirez L."/>
            <person name="Alfaro M."/>
            <person name="Sun H."/>
            <person name="Tritt A."/>
            <person name="Yoshinaga Y."/>
            <person name="Zwiers L.-H."/>
            <person name="Turgeon B."/>
            <person name="Goodwin S."/>
            <person name="Spatafora J."/>
            <person name="Crous P."/>
            <person name="Grigoriev I."/>
        </authorList>
    </citation>
    <scope>NUCLEOTIDE SEQUENCE</scope>
    <source>
        <strain evidence="1">CBS 207.26</strain>
    </source>
</reference>
<evidence type="ECO:0000313" key="1">
    <source>
        <dbReference type="EMBL" id="KAF2194528.1"/>
    </source>
</evidence>
<organism evidence="1 2">
    <name type="scientific">Zopfia rhizophila CBS 207.26</name>
    <dbReference type="NCBI Taxonomy" id="1314779"/>
    <lineage>
        <taxon>Eukaryota</taxon>
        <taxon>Fungi</taxon>
        <taxon>Dikarya</taxon>
        <taxon>Ascomycota</taxon>
        <taxon>Pezizomycotina</taxon>
        <taxon>Dothideomycetes</taxon>
        <taxon>Dothideomycetes incertae sedis</taxon>
        <taxon>Zopfiaceae</taxon>
        <taxon>Zopfia</taxon>
    </lineage>
</organism>
<accession>A0A6A6EUU1</accession>
<evidence type="ECO:0000313" key="2">
    <source>
        <dbReference type="Proteomes" id="UP000800200"/>
    </source>
</evidence>
<dbReference type="AlphaFoldDB" id="A0A6A6EUU1"/>
<name>A0A6A6EUU1_9PEZI</name>
<sequence>MLALNHKRPSSLAAFPLPLHLFFPPRTAPHPYWLRASAVSHFLSPWHSCKCCITRLPQFPPPWTEDSVVTYPTALPMMLFMLASPFGIGRISPSCPFPASRSSAMVLPVLLSASQR</sequence>
<dbReference type="EMBL" id="ML994611">
    <property type="protein sequence ID" value="KAF2194528.1"/>
    <property type="molecule type" value="Genomic_DNA"/>
</dbReference>
<keyword evidence="2" id="KW-1185">Reference proteome</keyword>
<dbReference type="Proteomes" id="UP000800200">
    <property type="component" value="Unassembled WGS sequence"/>
</dbReference>
<protein>
    <submittedName>
        <fullName evidence="1">Uncharacterized protein</fullName>
    </submittedName>
</protein>